<sequence length="70" mass="8276">MQYEDKNIRLTQKSLSVNGGDEMDISMRYQSTLELCRLKLEQMKSSDLKVQQKINWMINVVDIQLKKIAR</sequence>
<accession>A0A1M7UZZ6</accession>
<dbReference type="EMBL" id="FRDN01000028">
    <property type="protein sequence ID" value="SHN88517.1"/>
    <property type="molecule type" value="Genomic_DNA"/>
</dbReference>
<gene>
    <name evidence="1" type="ORF">SAMN02745215_05382</name>
</gene>
<keyword evidence="2" id="KW-1185">Reference proteome</keyword>
<reference evidence="2" key="1">
    <citation type="submission" date="2016-12" db="EMBL/GenBank/DDBJ databases">
        <authorList>
            <person name="Varghese N."/>
            <person name="Submissions S."/>
        </authorList>
    </citation>
    <scope>NUCLEOTIDE SEQUENCE [LARGE SCALE GENOMIC DNA]</scope>
    <source>
        <strain evidence="2">DSM 11544</strain>
    </source>
</reference>
<dbReference type="STRING" id="1121395.SAMN02745215_05382"/>
<evidence type="ECO:0000313" key="2">
    <source>
        <dbReference type="Proteomes" id="UP000184010"/>
    </source>
</evidence>
<protein>
    <submittedName>
        <fullName evidence="1">Uncharacterized protein</fullName>
    </submittedName>
</protein>
<dbReference type="AlphaFoldDB" id="A0A1M7UZZ6"/>
<proteinExistence type="predicted"/>
<dbReference type="Proteomes" id="UP000184010">
    <property type="component" value="Unassembled WGS sequence"/>
</dbReference>
<name>A0A1M7UZZ6_9FIRM</name>
<evidence type="ECO:0000313" key="1">
    <source>
        <dbReference type="EMBL" id="SHN88517.1"/>
    </source>
</evidence>
<organism evidence="1 2">
    <name type="scientific">Desulfitobacterium chlororespirans DSM 11544</name>
    <dbReference type="NCBI Taxonomy" id="1121395"/>
    <lineage>
        <taxon>Bacteria</taxon>
        <taxon>Bacillati</taxon>
        <taxon>Bacillota</taxon>
        <taxon>Clostridia</taxon>
        <taxon>Eubacteriales</taxon>
        <taxon>Desulfitobacteriaceae</taxon>
        <taxon>Desulfitobacterium</taxon>
    </lineage>
</organism>